<keyword evidence="2" id="KW-1185">Reference proteome</keyword>
<dbReference type="KEGG" id="lpav:PLANPX_4000"/>
<protein>
    <submittedName>
        <fullName evidence="1">Uncharacterized protein</fullName>
    </submittedName>
</protein>
<dbReference type="EMBL" id="AP021861">
    <property type="protein sequence ID" value="BBO34388.1"/>
    <property type="molecule type" value="Genomic_DNA"/>
</dbReference>
<dbReference type="Proteomes" id="UP000326837">
    <property type="component" value="Chromosome"/>
</dbReference>
<evidence type="ECO:0000313" key="1">
    <source>
        <dbReference type="EMBL" id="BBO34388.1"/>
    </source>
</evidence>
<gene>
    <name evidence="1" type="ORF">PLANPX_4000</name>
</gene>
<evidence type="ECO:0000313" key="2">
    <source>
        <dbReference type="Proteomes" id="UP000326837"/>
    </source>
</evidence>
<name>A0A5K7XD46_9BACT</name>
<sequence length="72" mass="8474">MNRYRGRERFAIVSSRGLAPHTVWKRADFSLKTRLFATKCEDENLVTARREKVWLFRADPPAIGKLRRSDQP</sequence>
<accession>A0A5K7XD46</accession>
<proteinExistence type="predicted"/>
<dbReference type="AlphaFoldDB" id="A0A5K7XD46"/>
<reference evidence="2" key="1">
    <citation type="submission" date="2019-10" db="EMBL/GenBank/DDBJ databases">
        <title>Lacipirellula parvula gen. nov., sp. nov., representing a lineage of planctomycetes widespread in freshwater anoxic habitats, and description of the family Lacipirellulaceae.</title>
        <authorList>
            <person name="Dedysh S.N."/>
            <person name="Kulichevskaya I.S."/>
            <person name="Beletsky A.V."/>
            <person name="Rakitin A.L."/>
            <person name="Mardanov A.V."/>
            <person name="Ivanova A.A."/>
            <person name="Saltykova V.X."/>
            <person name="Rijpstra W.I.C."/>
            <person name="Sinninghe Damste J.S."/>
            <person name="Ravin N.V."/>
        </authorList>
    </citation>
    <scope>NUCLEOTIDE SEQUENCE [LARGE SCALE GENOMIC DNA]</scope>
    <source>
        <strain evidence="2">PX69</strain>
    </source>
</reference>
<organism evidence="1 2">
    <name type="scientific">Lacipirellula parvula</name>
    <dbReference type="NCBI Taxonomy" id="2650471"/>
    <lineage>
        <taxon>Bacteria</taxon>
        <taxon>Pseudomonadati</taxon>
        <taxon>Planctomycetota</taxon>
        <taxon>Planctomycetia</taxon>
        <taxon>Pirellulales</taxon>
        <taxon>Lacipirellulaceae</taxon>
        <taxon>Lacipirellula</taxon>
    </lineage>
</organism>